<protein>
    <submittedName>
        <fullName evidence="4">SAM and PH domain-containing protein</fullName>
    </submittedName>
</protein>
<feature type="compositionally biased region" description="Low complexity" evidence="1">
    <location>
        <begin position="663"/>
        <end position="674"/>
    </location>
</feature>
<dbReference type="Proteomes" id="UP000078544">
    <property type="component" value="Unassembled WGS sequence"/>
</dbReference>
<feature type="compositionally biased region" description="Polar residues" evidence="1">
    <location>
        <begin position="827"/>
        <end position="841"/>
    </location>
</feature>
<dbReference type="InterPro" id="IPR001660">
    <property type="entry name" value="SAM"/>
</dbReference>
<evidence type="ECO:0000259" key="2">
    <source>
        <dbReference type="PROSITE" id="PS50003"/>
    </source>
</evidence>
<dbReference type="Gene3D" id="1.10.150.50">
    <property type="entry name" value="Transcription Factor, Ets-1"/>
    <property type="match status" value="1"/>
</dbReference>
<dbReference type="PROSITE" id="PS50003">
    <property type="entry name" value="PH_DOMAIN"/>
    <property type="match status" value="1"/>
</dbReference>
<proteinExistence type="predicted"/>
<feature type="domain" description="SAM" evidence="3">
    <location>
        <begin position="230"/>
        <end position="294"/>
    </location>
</feature>
<feature type="region of interest" description="Disordered" evidence="1">
    <location>
        <begin position="1"/>
        <end position="21"/>
    </location>
</feature>
<keyword evidence="5" id="KW-1185">Reference proteome</keyword>
<dbReference type="CDD" id="cd09535">
    <property type="entry name" value="SAM_BOI-like_fungal"/>
    <property type="match status" value="1"/>
</dbReference>
<dbReference type="OrthoDB" id="422827at2759"/>
<comment type="caution">
    <text evidence="4">The sequence shown here is derived from an EMBL/GenBank/DDBJ whole genome shotgun (WGS) entry which is preliminary data.</text>
</comment>
<dbReference type="SMART" id="SM00233">
    <property type="entry name" value="PH"/>
    <property type="match status" value="1"/>
</dbReference>
<feature type="compositionally biased region" description="Polar residues" evidence="1">
    <location>
        <begin position="121"/>
        <end position="138"/>
    </location>
</feature>
<evidence type="ECO:0000313" key="5">
    <source>
        <dbReference type="Proteomes" id="UP000078544"/>
    </source>
</evidence>
<feature type="compositionally biased region" description="Basic and acidic residues" evidence="1">
    <location>
        <begin position="308"/>
        <end position="321"/>
    </location>
</feature>
<evidence type="ECO:0000256" key="1">
    <source>
        <dbReference type="SAM" id="MobiDB-lite"/>
    </source>
</evidence>
<name>A0A166UPU4_9HYPO</name>
<feature type="domain" description="PH" evidence="2">
    <location>
        <begin position="717"/>
        <end position="866"/>
    </location>
</feature>
<sequence length="883" mass="98170">MTSHPPFTTARTAVASHRGPRVPRIPKGLKGLGRLVPAYIITDVNRRVQLTIECLELGDDHVAYQPAQGRTFREMLQKTTSNTFFNLRRKPNVQRPTSVATEFVDTDWDEDIMSEAEDNSPRISLQSSGQPSFTTVSSYDEVATPGSSKGMEEFREHAFKQVQGPSGPHLFRTSMDAYLADEEFVLTLSPIIPKTHRGARALPDRPSALSRSGASEYTDAKLDPSVLALWTPEMVAQSMLNAGIELTVADRFVENDINGSILFTLKFEDLKELSIQSFGIRTRVWHQIQALRDSRPLSPRPPTPIEDIPSREARRESESKNETVMQRRPSVKQTSPCRVVADEDVIHPKDSRSIIGIEQVIPKIHHCSKGDRCKKWRRQQKSIEQLKMLHPAIDFKDGGTIMICGDAGNPETARAIDPNEMARPISDAVASVVASSDVLGTDGLPPLQYLQEATLGNLRTRDPQENVRQFLAYQKPNLISDHVPPTPPFELTPASTAHPALRRLPKLSIPGHPQQQRPVPLCASPPAQPVETHEPASALRHTAPHRPEEPSQATDFFPYRMKRATAFTPDLEISRNLYRLGSPCSEVDVPLTAVPVGPVARDVSQSVPPDMNYRASPAKSPAGQPRSQSRMSCRRPSFPALPAVSEDVAAHQRNRSSGSGETSPPRRLSQQQQPLQPPPRFKYPWSPVDRTHFEHALSPLPPCRPGQAPDVKIAPNGITCQGPMKKRKTKLLRHEWQDGYFTLKGTRLNMHKDSQEIDRALEYIDIDDYAIACSSFASTSKLSAAFKAVHISHNRQKSDPIGGFSFQLIPQEKTPGIRLRKRDSSMGGLQSGTSEGQNGTGKTHHFAVKNRDQRIDWMRELMLAKAMKQKGQGFEVSVNGNMI</sequence>
<dbReference type="SUPFAM" id="SSF47769">
    <property type="entry name" value="SAM/Pointed domain"/>
    <property type="match status" value="1"/>
</dbReference>
<dbReference type="Gene3D" id="2.30.29.30">
    <property type="entry name" value="Pleckstrin-homology domain (PH domain)/Phosphotyrosine-binding domain (PTB)"/>
    <property type="match status" value="1"/>
</dbReference>
<gene>
    <name evidence="4" type="ORF">AAL_00274</name>
</gene>
<evidence type="ECO:0000313" key="4">
    <source>
        <dbReference type="EMBL" id="OAA32809.1"/>
    </source>
</evidence>
<dbReference type="InterPro" id="IPR001849">
    <property type="entry name" value="PH_domain"/>
</dbReference>
<accession>A0A166UPU4</accession>
<evidence type="ECO:0000259" key="3">
    <source>
        <dbReference type="PROSITE" id="PS50105"/>
    </source>
</evidence>
<feature type="compositionally biased region" description="Polar residues" evidence="1">
    <location>
        <begin position="1"/>
        <end position="11"/>
    </location>
</feature>
<feature type="region of interest" description="Disordered" evidence="1">
    <location>
        <begin position="294"/>
        <end position="336"/>
    </location>
</feature>
<feature type="region of interest" description="Disordered" evidence="1">
    <location>
        <begin position="602"/>
        <end position="686"/>
    </location>
</feature>
<dbReference type="EMBL" id="AZGY01000001">
    <property type="protein sequence ID" value="OAA32809.1"/>
    <property type="molecule type" value="Genomic_DNA"/>
</dbReference>
<dbReference type="SMART" id="SM00454">
    <property type="entry name" value="SAM"/>
    <property type="match status" value="1"/>
</dbReference>
<dbReference type="InterPro" id="IPR013761">
    <property type="entry name" value="SAM/pointed_sf"/>
</dbReference>
<feature type="region of interest" description="Disordered" evidence="1">
    <location>
        <begin position="197"/>
        <end position="216"/>
    </location>
</feature>
<feature type="region of interest" description="Disordered" evidence="1">
    <location>
        <begin position="506"/>
        <end position="555"/>
    </location>
</feature>
<dbReference type="PROSITE" id="PS50105">
    <property type="entry name" value="SAM_DOMAIN"/>
    <property type="match status" value="1"/>
</dbReference>
<organism evidence="4 5">
    <name type="scientific">Moelleriella libera RCEF 2490</name>
    <dbReference type="NCBI Taxonomy" id="1081109"/>
    <lineage>
        <taxon>Eukaryota</taxon>
        <taxon>Fungi</taxon>
        <taxon>Dikarya</taxon>
        <taxon>Ascomycota</taxon>
        <taxon>Pezizomycotina</taxon>
        <taxon>Sordariomycetes</taxon>
        <taxon>Hypocreomycetidae</taxon>
        <taxon>Hypocreales</taxon>
        <taxon>Clavicipitaceae</taxon>
        <taxon>Moelleriella</taxon>
    </lineage>
</organism>
<feature type="region of interest" description="Disordered" evidence="1">
    <location>
        <begin position="818"/>
        <end position="849"/>
    </location>
</feature>
<dbReference type="STRING" id="1081109.A0A166UPU4"/>
<dbReference type="SUPFAM" id="SSF50729">
    <property type="entry name" value="PH domain-like"/>
    <property type="match status" value="1"/>
</dbReference>
<feature type="region of interest" description="Disordered" evidence="1">
    <location>
        <begin position="116"/>
        <end position="148"/>
    </location>
</feature>
<reference evidence="4 5" key="1">
    <citation type="journal article" date="2016" name="Genome Biol. Evol.">
        <title>Divergent and convergent evolution of fungal pathogenicity.</title>
        <authorList>
            <person name="Shang Y."/>
            <person name="Xiao G."/>
            <person name="Zheng P."/>
            <person name="Cen K."/>
            <person name="Zhan S."/>
            <person name="Wang C."/>
        </authorList>
    </citation>
    <scope>NUCLEOTIDE SEQUENCE [LARGE SCALE GENOMIC DNA]</scope>
    <source>
        <strain evidence="4 5">RCEF 2490</strain>
    </source>
</reference>
<dbReference type="AlphaFoldDB" id="A0A166UPU4"/>
<dbReference type="InterPro" id="IPR011993">
    <property type="entry name" value="PH-like_dom_sf"/>
</dbReference>